<dbReference type="Gene3D" id="2.60.120.200">
    <property type="match status" value="1"/>
</dbReference>
<dbReference type="AlphaFoldDB" id="A0A9X1H8W1"/>
<keyword evidence="10" id="KW-1185">Reference proteome</keyword>
<dbReference type="PROSITE" id="PS51257">
    <property type="entry name" value="PROKAR_LIPOPROTEIN"/>
    <property type="match status" value="1"/>
</dbReference>
<dbReference type="InterPro" id="IPR013320">
    <property type="entry name" value="ConA-like_dom_sf"/>
</dbReference>
<feature type="domain" description="Beta-xylosidase C-terminal Concanavalin A-like" evidence="8">
    <location>
        <begin position="391"/>
        <end position="575"/>
    </location>
</feature>
<accession>A0A9X1H8W1</accession>
<evidence type="ECO:0000256" key="1">
    <source>
        <dbReference type="ARBA" id="ARBA00009865"/>
    </source>
</evidence>
<feature type="signal peptide" evidence="7">
    <location>
        <begin position="1"/>
        <end position="23"/>
    </location>
</feature>
<dbReference type="PANTHER" id="PTHR42812:SF12">
    <property type="entry name" value="BETA-XYLOSIDASE-RELATED"/>
    <property type="match status" value="1"/>
</dbReference>
<dbReference type="Gene3D" id="2.115.10.20">
    <property type="entry name" value="Glycosyl hydrolase domain, family 43"/>
    <property type="match status" value="1"/>
</dbReference>
<evidence type="ECO:0000256" key="3">
    <source>
        <dbReference type="ARBA" id="ARBA00023295"/>
    </source>
</evidence>
<feature type="active site" description="Proton donor" evidence="4">
    <location>
        <position position="247"/>
    </location>
</feature>
<dbReference type="CDD" id="cd18617">
    <property type="entry name" value="GH43_XynB-like"/>
    <property type="match status" value="1"/>
</dbReference>
<dbReference type="InterPro" id="IPR006710">
    <property type="entry name" value="Glyco_hydro_43"/>
</dbReference>
<dbReference type="InterPro" id="IPR041542">
    <property type="entry name" value="GH43_C2"/>
</dbReference>
<evidence type="ECO:0000313" key="9">
    <source>
        <dbReference type="EMBL" id="MBZ4034277.1"/>
    </source>
</evidence>
<protein>
    <submittedName>
        <fullName evidence="9">Glycoside hydrolase family 43 protein</fullName>
    </submittedName>
</protein>
<organism evidence="9 10">
    <name type="scientific">Flavobacterium potami</name>
    <dbReference type="NCBI Taxonomy" id="2872310"/>
    <lineage>
        <taxon>Bacteria</taxon>
        <taxon>Pseudomonadati</taxon>
        <taxon>Bacteroidota</taxon>
        <taxon>Flavobacteriia</taxon>
        <taxon>Flavobacteriales</taxon>
        <taxon>Flavobacteriaceae</taxon>
        <taxon>Flavobacterium</taxon>
    </lineage>
</organism>
<dbReference type="SUPFAM" id="SSF75005">
    <property type="entry name" value="Arabinanase/levansucrase/invertase"/>
    <property type="match status" value="1"/>
</dbReference>
<feature type="active site" description="Proton acceptor" evidence="4">
    <location>
        <position position="74"/>
    </location>
</feature>
<keyword evidence="3 6" id="KW-0326">Glycosidase</keyword>
<dbReference type="PANTHER" id="PTHR42812">
    <property type="entry name" value="BETA-XYLOSIDASE"/>
    <property type="match status" value="1"/>
</dbReference>
<dbReference type="GO" id="GO:0005975">
    <property type="term" value="P:carbohydrate metabolic process"/>
    <property type="evidence" value="ECO:0007669"/>
    <property type="project" value="InterPro"/>
</dbReference>
<comment type="similarity">
    <text evidence="1 6">Belongs to the glycosyl hydrolase 43 family.</text>
</comment>
<evidence type="ECO:0000256" key="4">
    <source>
        <dbReference type="PIRSR" id="PIRSR606710-1"/>
    </source>
</evidence>
<dbReference type="InterPro" id="IPR023296">
    <property type="entry name" value="Glyco_hydro_beta-prop_sf"/>
</dbReference>
<evidence type="ECO:0000256" key="5">
    <source>
        <dbReference type="PIRSR" id="PIRSR606710-2"/>
    </source>
</evidence>
<name>A0A9X1H8W1_9FLAO</name>
<dbReference type="Proteomes" id="UP001139366">
    <property type="component" value="Unassembled WGS sequence"/>
</dbReference>
<evidence type="ECO:0000256" key="7">
    <source>
        <dbReference type="SAM" id="SignalP"/>
    </source>
</evidence>
<keyword evidence="7" id="KW-0732">Signal</keyword>
<dbReference type="Pfam" id="PF04616">
    <property type="entry name" value="Glyco_hydro_43"/>
    <property type="match status" value="1"/>
</dbReference>
<gene>
    <name evidence="9" type="ORF">K6T82_05835</name>
</gene>
<dbReference type="InterPro" id="IPR051795">
    <property type="entry name" value="Glycosyl_Hydrlase_43"/>
</dbReference>
<evidence type="ECO:0000256" key="2">
    <source>
        <dbReference type="ARBA" id="ARBA00022801"/>
    </source>
</evidence>
<dbReference type="EMBL" id="JAINUY010000002">
    <property type="protein sequence ID" value="MBZ4034277.1"/>
    <property type="molecule type" value="Genomic_DNA"/>
</dbReference>
<sequence length="578" mass="65634">MIRRKTGLKIVAVVLLMSAISSCKKISQKSQSVVYSDYVAFDWFDYRGNDDAYQNVSNSDANYLNPVLAGFYPDPTICRVEDKFYLVNSSFCYFPGLPIFESTDLVHWKQIGNIINRAEQADFGNSRLSGGMYAPTIRYHKGIFYVICTNVSGVGNFIVTAKNPAGPWSNLIVLPEVNGIDPDLFFDEDGKVYITHNGLPPNNISVHDGHRAIYMLEYDLETQKTTTKPKLVINGGTDMSKKPVWIEGPHVLKKNGFYYLICAQGGTGFNHSEVVFRSKTIYGPYESYAQNPILTQSHLDPNRKNQVSTTGHADFVELPNGDWWSVFLGCRPYGPDLYNLGRETFMMPVEWKNDWPEIVGGNEPIPMIHKRPNLPLSKEKTEPLNGNFVSKDDFNSNELDFKWSFIRTPKEKWYELVNGKLLIKPRPESIHTESNFSFIGRRQHHLKFEASVKLEFNPKDNLEVAGLTAFQNEKHYFLVGKRLNADNKLEVFVERTASKINEGKSEIISKKELLDTDKPLFVKIEGNGRLYSFYFKTAEKAEWNLLIKDVDGSILSTKEAGGFVGTYLGMYASGKHFD</sequence>
<reference evidence="9 10" key="1">
    <citation type="journal article" date="2023" name="Antonie Van Leeuwenhoek">
        <title>Flavobacterium potami sp. nov., a multi-metal resistance genes harbouring bacterium isolated from shallow river silt.</title>
        <authorList>
            <person name="Li S."/>
            <person name="Mao S."/>
            <person name="Mu W."/>
            <person name="Guo B."/>
            <person name="Li C."/>
            <person name="Zhu Q."/>
            <person name="Hou X."/>
            <person name="Zhao Y."/>
            <person name="Wei S."/>
            <person name="Liu H."/>
            <person name="Liu A."/>
        </authorList>
    </citation>
    <scope>NUCLEOTIDE SEQUENCE [LARGE SCALE GENOMIC DNA]</scope>
    <source>
        <strain evidence="9 10">17A</strain>
    </source>
</reference>
<comment type="caution">
    <text evidence="9">The sequence shown here is derived from an EMBL/GenBank/DDBJ whole genome shotgun (WGS) entry which is preliminary data.</text>
</comment>
<keyword evidence="2 6" id="KW-0378">Hydrolase</keyword>
<evidence type="ECO:0000259" key="8">
    <source>
        <dbReference type="Pfam" id="PF17851"/>
    </source>
</evidence>
<dbReference type="RefSeq" id="WP_223705008.1">
    <property type="nucleotide sequence ID" value="NZ_JAINUY010000002.1"/>
</dbReference>
<dbReference type="SUPFAM" id="SSF49899">
    <property type="entry name" value="Concanavalin A-like lectins/glucanases"/>
    <property type="match status" value="1"/>
</dbReference>
<feature type="chain" id="PRO_5040845106" evidence="7">
    <location>
        <begin position="24"/>
        <end position="578"/>
    </location>
</feature>
<proteinExistence type="inferred from homology"/>
<evidence type="ECO:0000313" key="10">
    <source>
        <dbReference type="Proteomes" id="UP001139366"/>
    </source>
</evidence>
<feature type="site" description="Important for catalytic activity, responsible for pKa modulation of the active site Glu and correct orientation of both the proton donor and substrate" evidence="5">
    <location>
        <position position="181"/>
    </location>
</feature>
<dbReference type="GO" id="GO:0004553">
    <property type="term" value="F:hydrolase activity, hydrolyzing O-glycosyl compounds"/>
    <property type="evidence" value="ECO:0007669"/>
    <property type="project" value="InterPro"/>
</dbReference>
<evidence type="ECO:0000256" key="6">
    <source>
        <dbReference type="RuleBase" id="RU361187"/>
    </source>
</evidence>
<dbReference type="Pfam" id="PF17851">
    <property type="entry name" value="GH43_C2"/>
    <property type="match status" value="1"/>
</dbReference>